<evidence type="ECO:0000256" key="12">
    <source>
        <dbReference type="SAM" id="MobiDB-lite"/>
    </source>
</evidence>
<dbReference type="GO" id="GO:0051082">
    <property type="term" value="F:unfolded protein binding"/>
    <property type="evidence" value="ECO:0007669"/>
    <property type="project" value="InterPro"/>
</dbReference>
<accession>A0A2U3EM94</accession>
<dbReference type="GO" id="GO:0140662">
    <property type="term" value="F:ATP-dependent protein folding chaperone"/>
    <property type="evidence" value="ECO:0007669"/>
    <property type="project" value="InterPro"/>
</dbReference>
<dbReference type="PROSITE" id="PS00463">
    <property type="entry name" value="ZN2_CY6_FUNGAL_1"/>
    <property type="match status" value="1"/>
</dbReference>
<gene>
    <name evidence="14" type="ORF">PCL_06250</name>
</gene>
<comment type="similarity">
    <text evidence="2 11">Belongs to the TCP-1 chaperonin family.</text>
</comment>
<dbReference type="FunFam" id="3.50.7.10:FF:000003">
    <property type="entry name" value="T-complex protein 1 subunit epsilon"/>
    <property type="match status" value="1"/>
</dbReference>
<comment type="subcellular location">
    <subcellularLocation>
        <location evidence="1">Cytoplasm</location>
    </subcellularLocation>
</comment>
<dbReference type="GO" id="GO:0016887">
    <property type="term" value="F:ATP hydrolysis activity"/>
    <property type="evidence" value="ECO:0007669"/>
    <property type="project" value="InterPro"/>
</dbReference>
<keyword evidence="4" id="KW-0963">Cytoplasm</keyword>
<evidence type="ECO:0000256" key="2">
    <source>
        <dbReference type="ARBA" id="ARBA00008020"/>
    </source>
</evidence>
<dbReference type="InterPro" id="IPR012718">
    <property type="entry name" value="Chap_CCT_epsi"/>
</dbReference>
<evidence type="ECO:0000313" key="15">
    <source>
        <dbReference type="Proteomes" id="UP000245956"/>
    </source>
</evidence>
<dbReference type="SUPFAM" id="SSF52029">
    <property type="entry name" value="GroEL apical domain-like"/>
    <property type="match status" value="1"/>
</dbReference>
<dbReference type="NCBIfam" id="NF041083">
    <property type="entry name" value="thermosome_beta"/>
    <property type="match status" value="1"/>
</dbReference>
<dbReference type="EMBL" id="LCWV01000002">
    <property type="protein sequence ID" value="PWI75592.1"/>
    <property type="molecule type" value="Genomic_DNA"/>
</dbReference>
<reference evidence="14 15" key="1">
    <citation type="journal article" date="2016" name="Front. Microbiol.">
        <title>Genome and transcriptome sequences reveal the specific parasitism of the nematophagous Purpureocillium lilacinum 36-1.</title>
        <authorList>
            <person name="Xie J."/>
            <person name="Li S."/>
            <person name="Mo C."/>
            <person name="Xiao X."/>
            <person name="Peng D."/>
            <person name="Wang G."/>
            <person name="Xiao Y."/>
        </authorList>
    </citation>
    <scope>NUCLEOTIDE SEQUENCE [LARGE SCALE GENOMIC DNA]</scope>
    <source>
        <strain evidence="14 15">36-1</strain>
    </source>
</reference>
<dbReference type="Gene3D" id="4.10.240.10">
    <property type="entry name" value="Zn(2)-C6 fungal-type DNA-binding domain"/>
    <property type="match status" value="1"/>
</dbReference>
<dbReference type="Gene3D" id="3.50.7.10">
    <property type="entry name" value="GroEL"/>
    <property type="match status" value="1"/>
</dbReference>
<dbReference type="PANTHER" id="PTHR11353">
    <property type="entry name" value="CHAPERONIN"/>
    <property type="match status" value="1"/>
</dbReference>
<dbReference type="CDD" id="cd03339">
    <property type="entry name" value="TCP1_epsilon"/>
    <property type="match status" value="1"/>
</dbReference>
<dbReference type="PROSITE" id="PS00750">
    <property type="entry name" value="TCP1_1"/>
    <property type="match status" value="1"/>
</dbReference>
<evidence type="ECO:0000256" key="10">
    <source>
        <dbReference type="ARBA" id="ARBA00033325"/>
    </source>
</evidence>
<dbReference type="InterPro" id="IPR017998">
    <property type="entry name" value="Chaperone_TCP-1"/>
</dbReference>
<evidence type="ECO:0000259" key="13">
    <source>
        <dbReference type="PROSITE" id="PS50048"/>
    </source>
</evidence>
<dbReference type="PROSITE" id="PS00995">
    <property type="entry name" value="TCP1_3"/>
    <property type="match status" value="1"/>
</dbReference>
<dbReference type="InterPro" id="IPR027413">
    <property type="entry name" value="GROEL-like_equatorial_sf"/>
</dbReference>
<dbReference type="InterPro" id="IPR002194">
    <property type="entry name" value="Chaperonin_TCP-1_CS"/>
</dbReference>
<dbReference type="GO" id="GO:0005832">
    <property type="term" value="C:chaperonin-containing T-complex"/>
    <property type="evidence" value="ECO:0007669"/>
    <property type="project" value="UniProtKB-ARBA"/>
</dbReference>
<evidence type="ECO:0000313" key="14">
    <source>
        <dbReference type="EMBL" id="PWI75592.1"/>
    </source>
</evidence>
<dbReference type="Gene3D" id="1.10.560.10">
    <property type="entry name" value="GroEL-like equatorial domain"/>
    <property type="match status" value="1"/>
</dbReference>
<dbReference type="GO" id="GO:0000981">
    <property type="term" value="F:DNA-binding transcription factor activity, RNA polymerase II-specific"/>
    <property type="evidence" value="ECO:0007669"/>
    <property type="project" value="InterPro"/>
</dbReference>
<dbReference type="SUPFAM" id="SSF57701">
    <property type="entry name" value="Zn2/Cys6 DNA-binding domain"/>
    <property type="match status" value="1"/>
</dbReference>
<keyword evidence="8" id="KW-0539">Nucleus</keyword>
<feature type="compositionally biased region" description="Basic residues" evidence="12">
    <location>
        <begin position="683"/>
        <end position="697"/>
    </location>
</feature>
<evidence type="ECO:0000256" key="8">
    <source>
        <dbReference type="ARBA" id="ARBA00023242"/>
    </source>
</evidence>
<dbReference type="InterPro" id="IPR053374">
    <property type="entry name" value="TCP-1_chaperonin"/>
</dbReference>
<dbReference type="InterPro" id="IPR002423">
    <property type="entry name" value="Cpn60/GroEL/TCP-1"/>
</dbReference>
<name>A0A2U3EM94_PURLI</name>
<dbReference type="Pfam" id="PF00118">
    <property type="entry name" value="Cpn60_TCP1"/>
    <property type="match status" value="1"/>
</dbReference>
<organism evidence="14 15">
    <name type="scientific">Purpureocillium lilacinum</name>
    <name type="common">Paecilomyces lilacinus</name>
    <dbReference type="NCBI Taxonomy" id="33203"/>
    <lineage>
        <taxon>Eukaryota</taxon>
        <taxon>Fungi</taxon>
        <taxon>Dikarya</taxon>
        <taxon>Ascomycota</taxon>
        <taxon>Pezizomycotina</taxon>
        <taxon>Sordariomycetes</taxon>
        <taxon>Hypocreomycetidae</taxon>
        <taxon>Hypocreales</taxon>
        <taxon>Ophiocordycipitaceae</taxon>
        <taxon>Purpureocillium</taxon>
    </lineage>
</organism>
<dbReference type="Pfam" id="PF00172">
    <property type="entry name" value="Zn_clus"/>
    <property type="match status" value="1"/>
</dbReference>
<evidence type="ECO:0000256" key="4">
    <source>
        <dbReference type="ARBA" id="ARBA00022490"/>
    </source>
</evidence>
<dbReference type="GO" id="GO:0008270">
    <property type="term" value="F:zinc ion binding"/>
    <property type="evidence" value="ECO:0007669"/>
    <property type="project" value="InterPro"/>
</dbReference>
<dbReference type="InterPro" id="IPR036864">
    <property type="entry name" value="Zn2-C6_fun-type_DNA-bd_sf"/>
</dbReference>
<dbReference type="PRINTS" id="PR00304">
    <property type="entry name" value="TCOMPLEXTCP1"/>
</dbReference>
<feature type="region of interest" description="Disordered" evidence="12">
    <location>
        <begin position="668"/>
        <end position="700"/>
    </location>
</feature>
<feature type="compositionally biased region" description="Polar residues" evidence="12">
    <location>
        <begin position="668"/>
        <end position="677"/>
    </location>
</feature>
<proteinExistence type="inferred from homology"/>
<dbReference type="SUPFAM" id="SSF54849">
    <property type="entry name" value="GroEL-intermediate domain like"/>
    <property type="match status" value="1"/>
</dbReference>
<keyword evidence="6 11" id="KW-0067">ATP-binding</keyword>
<dbReference type="InterPro" id="IPR054827">
    <property type="entry name" value="thermosome_alpha"/>
</dbReference>
<evidence type="ECO:0000256" key="11">
    <source>
        <dbReference type="RuleBase" id="RU004187"/>
    </source>
</evidence>
<dbReference type="GO" id="GO:0005524">
    <property type="term" value="F:ATP binding"/>
    <property type="evidence" value="ECO:0007669"/>
    <property type="project" value="UniProtKB-KW"/>
</dbReference>
<keyword evidence="7 11" id="KW-0143">Chaperone</keyword>
<dbReference type="SUPFAM" id="SSF48592">
    <property type="entry name" value="GroEL equatorial domain-like"/>
    <property type="match status" value="1"/>
</dbReference>
<evidence type="ECO:0000256" key="9">
    <source>
        <dbReference type="ARBA" id="ARBA00024086"/>
    </source>
</evidence>
<dbReference type="PROSITE" id="PS50048">
    <property type="entry name" value="ZN2_CY6_FUNGAL_2"/>
    <property type="match status" value="1"/>
</dbReference>
<keyword evidence="5 11" id="KW-0547">Nucleotide-binding</keyword>
<sequence length="1115" mass="121546">MKSRKIRNKINLYAVDRTGQGLPTAKATGRQLCLGESLTWFSSSVADDDEGQLGLGGAGGARTLDVPAAQAPRQGQQGPLSKSAPRCSLSTASLRTAIMSLNLDVSNAQVLKDEQGRPFIVVRDQGKKKRQFGNEAVKSHILAARTVANLVKSSLGPRGLDKILISSDGDITVTNDGATIMQQMEVSNHVAKLLVELSKSQDDEIGDGTTGVVVLAGAMLEQAADLIDKGIHPIRIADGYDQACDIAIAELDKISDTIDFSREETANLVKVARTSLGSKIVSKSHDQFANIAVDAVLSVADLERRDVDFELIKVDGKVGGALEDSLLVKGVIVDKDFSHPQMPSEIRDAKIAILTCAFEPPKPKTKHHLDITSVEEFKKLQNYEREKFIEMIQQIKDTGANLAICQWGFDDEANHLLLQNKLPAVRWVGGPEIELIAIATNGRIVPRFEDLKAEKLGSAGVVREMTFGTTREKMLVIEECANTRAVTVFVRGSNKMIIDEAKRSLHDALCVVRNLVRDNRVVYGGGAAEIACSLAVEDAAVQTPGLEQYAMRAFSEALDAVPMALAENSGLNPISTLAEVKSQQVKGGRGRLGVDCMGRGSNDMKEAFVIDPLIGKKQQLQLATQLCRMVLKVNNVIVAIEAGWLEPRPTQRIQAHLAATVTITSINMPDSNSSASTPDHAATSRRRPIPRKGHTKSRAGCPNCKRRKVKCDEVAPECGPCRRLGLGCEYAGGRAGPVVAVTPPAPAPLPSAAAAPTSTGPFDMSDLRFFQHFLLCAYPPLPIGGWSVWQLVSQMSHEVSGVPSMQLPTTSNVSPQYEFLVHAMLGLGASHLSLLTPAGYVKDALRHRVAAIKLLNEFLARGPHTTANVDAAFAAILSLTYQAAHMPDGLYDFLTMTRGSGFLVGSLVGDEFRSSAFRTFERESYVERAVEVVTREPHHFLDGDLVDGFCASLERLGRMCQSVAEVQYLAMMRQIARSFNTDVTESYRQHTFLYERLGHLTAEEYASFVDPRNDTARLVIAHMLVLDCIMSGRVEGTDERRPEAAGLHRYDSRNVMVCVWVGDIYASLPPELRSYAEWPAQFARNLTSLFDVDTSFWREGGAKMPRLECAEQFVH</sequence>
<feature type="domain" description="Zn(2)-C6 fungal-type" evidence="13">
    <location>
        <begin position="700"/>
        <end position="730"/>
    </location>
</feature>
<dbReference type="InterPro" id="IPR027409">
    <property type="entry name" value="GroEL-like_apical_dom_sf"/>
</dbReference>
<evidence type="ECO:0000256" key="1">
    <source>
        <dbReference type="ARBA" id="ARBA00004496"/>
    </source>
</evidence>
<evidence type="ECO:0000256" key="7">
    <source>
        <dbReference type="ARBA" id="ARBA00023186"/>
    </source>
</evidence>
<dbReference type="Proteomes" id="UP000245956">
    <property type="component" value="Unassembled WGS sequence"/>
</dbReference>
<evidence type="ECO:0000256" key="5">
    <source>
        <dbReference type="ARBA" id="ARBA00022741"/>
    </source>
</evidence>
<dbReference type="CDD" id="cd00067">
    <property type="entry name" value="GAL4"/>
    <property type="match status" value="1"/>
</dbReference>
<comment type="subunit">
    <text evidence="3">Heterooligomeric complex of about 850 to 900 kDa that forms two stacked rings, 12 to 16 nm in diameter.</text>
</comment>
<dbReference type="PROSITE" id="PS00751">
    <property type="entry name" value="TCP1_2"/>
    <property type="match status" value="1"/>
</dbReference>
<dbReference type="SMART" id="SM00066">
    <property type="entry name" value="GAL4"/>
    <property type="match status" value="1"/>
</dbReference>
<dbReference type="InterPro" id="IPR001138">
    <property type="entry name" value="Zn2Cys6_DnaBD"/>
</dbReference>
<dbReference type="Gene3D" id="3.30.260.10">
    <property type="entry name" value="TCP-1-like chaperonin intermediate domain"/>
    <property type="match status" value="1"/>
</dbReference>
<protein>
    <recommendedName>
        <fullName evidence="9">T-complex protein 1 subunit epsilon</fullName>
    </recommendedName>
    <alternativeName>
        <fullName evidence="10">CCT-epsilon</fullName>
    </alternativeName>
</protein>
<evidence type="ECO:0000256" key="6">
    <source>
        <dbReference type="ARBA" id="ARBA00022840"/>
    </source>
</evidence>
<dbReference type="NCBIfam" id="TIGR02343">
    <property type="entry name" value="chap_CCT_epsi"/>
    <property type="match status" value="1"/>
</dbReference>
<dbReference type="NCBIfam" id="NF041082">
    <property type="entry name" value="thermosome_alpha"/>
    <property type="match status" value="1"/>
</dbReference>
<comment type="caution">
    <text evidence="14">The sequence shown here is derived from an EMBL/GenBank/DDBJ whole genome shotgun (WGS) entry which is preliminary data.</text>
</comment>
<evidence type="ECO:0000256" key="3">
    <source>
        <dbReference type="ARBA" id="ARBA00011531"/>
    </source>
</evidence>
<dbReference type="AlphaFoldDB" id="A0A2U3EM94"/>
<dbReference type="InterPro" id="IPR027410">
    <property type="entry name" value="TCP-1-like_intermed_sf"/>
</dbReference>